<feature type="transmembrane region" description="Helical" evidence="7">
    <location>
        <begin position="21"/>
        <end position="43"/>
    </location>
</feature>
<comment type="subcellular location">
    <subcellularLocation>
        <location evidence="1">Cell membrane</location>
        <topology evidence="1">Multi-pass membrane protein</topology>
    </subcellularLocation>
</comment>
<dbReference type="Proteomes" id="UP001501470">
    <property type="component" value="Unassembled WGS sequence"/>
</dbReference>
<sequence>MILLTRIGVDTAYATHVMPSMLILGFGLGCTFVPLGNIALVGVDEHDAGAASAVVNASQQVGGSLGTALLNTVAITAATSYFTDHATAGDPQGTQLEAMVHGYVTAFWWGSALLVAAAVIVAVFIKASKDDVPEEGAVHMG</sequence>
<evidence type="ECO:0000256" key="4">
    <source>
        <dbReference type="ARBA" id="ARBA00022692"/>
    </source>
</evidence>
<dbReference type="RefSeq" id="WP_344502966.1">
    <property type="nucleotide sequence ID" value="NZ_BAAAQD010000006.1"/>
</dbReference>
<evidence type="ECO:0000256" key="1">
    <source>
        <dbReference type="ARBA" id="ARBA00004651"/>
    </source>
</evidence>
<evidence type="ECO:0000256" key="6">
    <source>
        <dbReference type="ARBA" id="ARBA00023136"/>
    </source>
</evidence>
<keyword evidence="2" id="KW-0813">Transport</keyword>
<dbReference type="Gene3D" id="1.20.1250.20">
    <property type="entry name" value="MFS general substrate transporter like domains"/>
    <property type="match status" value="1"/>
</dbReference>
<dbReference type="PANTHER" id="PTHR42718">
    <property type="entry name" value="MAJOR FACILITATOR SUPERFAMILY MULTIDRUG TRANSPORTER MFSC"/>
    <property type="match status" value="1"/>
</dbReference>
<keyword evidence="9" id="KW-1185">Reference proteome</keyword>
<keyword evidence="4 7" id="KW-0812">Transmembrane</keyword>
<organism evidence="8 9">
    <name type="scientific">Dactylosporangium maewongense</name>
    <dbReference type="NCBI Taxonomy" id="634393"/>
    <lineage>
        <taxon>Bacteria</taxon>
        <taxon>Bacillati</taxon>
        <taxon>Actinomycetota</taxon>
        <taxon>Actinomycetes</taxon>
        <taxon>Micromonosporales</taxon>
        <taxon>Micromonosporaceae</taxon>
        <taxon>Dactylosporangium</taxon>
    </lineage>
</organism>
<evidence type="ECO:0000313" key="8">
    <source>
        <dbReference type="EMBL" id="GAA1516977.1"/>
    </source>
</evidence>
<evidence type="ECO:0000256" key="2">
    <source>
        <dbReference type="ARBA" id="ARBA00022448"/>
    </source>
</evidence>
<dbReference type="PANTHER" id="PTHR42718:SF46">
    <property type="entry name" value="BLR6921 PROTEIN"/>
    <property type="match status" value="1"/>
</dbReference>
<dbReference type="InterPro" id="IPR036259">
    <property type="entry name" value="MFS_trans_sf"/>
</dbReference>
<gene>
    <name evidence="8" type="ORF">GCM10009827_034770</name>
</gene>
<protein>
    <submittedName>
        <fullName evidence="8">Uncharacterized protein</fullName>
    </submittedName>
</protein>
<keyword evidence="5 7" id="KW-1133">Transmembrane helix</keyword>
<proteinExistence type="predicted"/>
<evidence type="ECO:0000313" key="9">
    <source>
        <dbReference type="Proteomes" id="UP001501470"/>
    </source>
</evidence>
<feature type="transmembrane region" description="Helical" evidence="7">
    <location>
        <begin position="106"/>
        <end position="125"/>
    </location>
</feature>
<accession>A0ABN2ADT0</accession>
<dbReference type="PROSITE" id="PS51257">
    <property type="entry name" value="PROKAR_LIPOPROTEIN"/>
    <property type="match status" value="1"/>
</dbReference>
<reference evidence="8 9" key="1">
    <citation type="journal article" date="2019" name="Int. J. Syst. Evol. Microbiol.">
        <title>The Global Catalogue of Microorganisms (GCM) 10K type strain sequencing project: providing services to taxonomists for standard genome sequencing and annotation.</title>
        <authorList>
            <consortium name="The Broad Institute Genomics Platform"/>
            <consortium name="The Broad Institute Genome Sequencing Center for Infectious Disease"/>
            <person name="Wu L."/>
            <person name="Ma J."/>
        </authorList>
    </citation>
    <scope>NUCLEOTIDE SEQUENCE [LARGE SCALE GENOMIC DNA]</scope>
    <source>
        <strain evidence="8 9">JCM 15933</strain>
    </source>
</reference>
<evidence type="ECO:0000256" key="7">
    <source>
        <dbReference type="SAM" id="Phobius"/>
    </source>
</evidence>
<comment type="caution">
    <text evidence="8">The sequence shown here is derived from an EMBL/GenBank/DDBJ whole genome shotgun (WGS) entry which is preliminary data.</text>
</comment>
<name>A0ABN2ADT0_9ACTN</name>
<dbReference type="EMBL" id="BAAAQD010000006">
    <property type="protein sequence ID" value="GAA1516977.1"/>
    <property type="molecule type" value="Genomic_DNA"/>
</dbReference>
<evidence type="ECO:0000256" key="3">
    <source>
        <dbReference type="ARBA" id="ARBA00022475"/>
    </source>
</evidence>
<keyword evidence="3" id="KW-1003">Cell membrane</keyword>
<evidence type="ECO:0000256" key="5">
    <source>
        <dbReference type="ARBA" id="ARBA00022989"/>
    </source>
</evidence>
<keyword evidence="6 7" id="KW-0472">Membrane</keyword>
<dbReference type="SUPFAM" id="SSF103473">
    <property type="entry name" value="MFS general substrate transporter"/>
    <property type="match status" value="1"/>
</dbReference>